<feature type="compositionally biased region" description="Basic and acidic residues" evidence="1">
    <location>
        <begin position="80"/>
        <end position="102"/>
    </location>
</feature>
<feature type="region of interest" description="Disordered" evidence="1">
    <location>
        <begin position="239"/>
        <end position="263"/>
    </location>
</feature>
<feature type="region of interest" description="Disordered" evidence="1">
    <location>
        <begin position="876"/>
        <end position="1012"/>
    </location>
</feature>
<feature type="compositionally biased region" description="Basic and acidic residues" evidence="1">
    <location>
        <begin position="629"/>
        <end position="638"/>
    </location>
</feature>
<dbReference type="Pfam" id="PF01302">
    <property type="entry name" value="CAP_GLY"/>
    <property type="match status" value="1"/>
</dbReference>
<feature type="compositionally biased region" description="Polar residues" evidence="1">
    <location>
        <begin position="311"/>
        <end position="320"/>
    </location>
</feature>
<organism evidence="3 4">
    <name type="scientific">Aplysia californica</name>
    <name type="common">California sea hare</name>
    <dbReference type="NCBI Taxonomy" id="6500"/>
    <lineage>
        <taxon>Eukaryota</taxon>
        <taxon>Metazoa</taxon>
        <taxon>Spiralia</taxon>
        <taxon>Lophotrochozoa</taxon>
        <taxon>Mollusca</taxon>
        <taxon>Gastropoda</taxon>
        <taxon>Heterobranchia</taxon>
        <taxon>Euthyneura</taxon>
        <taxon>Tectipleura</taxon>
        <taxon>Aplysiida</taxon>
        <taxon>Aplysioidea</taxon>
        <taxon>Aplysiidae</taxon>
        <taxon>Aplysia</taxon>
    </lineage>
</organism>
<dbReference type="Proteomes" id="UP000694888">
    <property type="component" value="Unplaced"/>
</dbReference>
<accession>A0ABM1W3J5</accession>
<feature type="compositionally biased region" description="Low complexity" evidence="1">
    <location>
        <begin position="998"/>
        <end position="1010"/>
    </location>
</feature>
<gene>
    <name evidence="4" type="primary">LOC101864037</name>
</gene>
<feature type="compositionally biased region" description="Basic and acidic residues" evidence="1">
    <location>
        <begin position="459"/>
        <end position="469"/>
    </location>
</feature>
<feature type="compositionally biased region" description="Low complexity" evidence="1">
    <location>
        <begin position="321"/>
        <end position="341"/>
    </location>
</feature>
<feature type="domain" description="CAP-Gly" evidence="2">
    <location>
        <begin position="132"/>
        <end position="174"/>
    </location>
</feature>
<dbReference type="InterPro" id="IPR000938">
    <property type="entry name" value="CAP-Gly_domain"/>
</dbReference>
<feature type="compositionally biased region" description="Low complexity" evidence="1">
    <location>
        <begin position="745"/>
        <end position="757"/>
    </location>
</feature>
<dbReference type="RefSeq" id="XP_035829238.1">
    <property type="nucleotide sequence ID" value="XM_035973345.1"/>
</dbReference>
<feature type="compositionally biased region" description="Polar residues" evidence="1">
    <location>
        <begin position="800"/>
        <end position="819"/>
    </location>
</feature>
<dbReference type="GeneID" id="101864037"/>
<feature type="compositionally biased region" description="Basic and acidic residues" evidence="1">
    <location>
        <begin position="662"/>
        <end position="682"/>
    </location>
</feature>
<evidence type="ECO:0000259" key="2">
    <source>
        <dbReference type="PROSITE" id="PS50245"/>
    </source>
</evidence>
<feature type="compositionally biased region" description="Polar residues" evidence="1">
    <location>
        <begin position="528"/>
        <end position="538"/>
    </location>
</feature>
<feature type="compositionally biased region" description="Basic and acidic residues" evidence="1">
    <location>
        <begin position="975"/>
        <end position="991"/>
    </location>
</feature>
<dbReference type="InterPro" id="IPR036859">
    <property type="entry name" value="CAP-Gly_dom_sf"/>
</dbReference>
<sequence>MPKGKSSQPDARKRRSFLPAPKRSSGLSPTSPQSSTSHPLSGLPQPTSSSSSHHSASSSSSTSSAYPSSSSSLAPPQPGDPRDPRDPRSHSADSKRRDKKPDNSAPVFGKGLRVGARIKIGGVKPGILRYLGTTHLAPGIFCGIELFDPDGCHDGEVNGHRYFSCSPKHGIFAPKERVCLDSSACALGRVTSDSDNSYSSTESLSERSNKAFQDYAEGELEAIDYSTLSPESSFHEALQGNREAGSRRGVGGQRSLLPPQPSKLASLSTTYDVIDLDQSADSGSEYAHRAASRDLAEAPQKRYKSALPKATRSSGIPTAPTSKLPTFSSTSSVSSSSTSRSYAKHDEQGPTLQYRGPPAPPRGEPGRDESRVPADAHAKTFTHSSASESDRESDRASPRFRIATTRSSDDSEEDSFVWDALSRGIKKQLRADSRQYLNFTFDPEEQNRSVDREDSESDSNSRDPSADRKHAARVYPPYSDPKFIKYIAKNVSDDSLGIISTDVVGDTSPREVADGGRRSLRGDELHQLRTSTPVTSRPGSGEVRTSDSYTIFREDQHTSHSSDMSQDSSGLDEDGSGHLHQRHHHHHHHQHRRLSATRSISDSDLPPELIPRHSDEGTERYPPPPPMYDSHEEDERLSEGGYGNEGNKGEGTSASFGLNPSRKLDSRKCESYKGAPPRHEADVGASRSYTLASHELVEEIPCRKDSSYTVCTSQSYTIAKSDSVTSSPSRKSRKVSTGSSVNGEPPGSGDSSSSGTDPKTDSSGEKKGDTMDDSSSGPSPEVSQALEWDYDQDFDGKNPLSRQDNTMTTSASTGTSESLSDVLRDGSDNSDGLGEAEMPSMEDSDSQFEAPDNEFENIDSLEDFPIFGKDAKTLMTDSGISDYSTTKSSSSTVCGNSSDECSREDDASSLRTTRAVSSDSSQETLAAEFVPDTPGSVEEKDLPGDEDRDPGEEEEYEGEDGEGAAGGFVSRRGARVMDVRDELERERKDSIDDGNSTSPASVVSVEEVSAIQDRTLLVDEVTSGLSIVHAGERSKVKDFHSPGSDTSLSDEVPDESLDTDRSLGFDDVTVLEKSSSDLPRAGSEDTGDEDMNDESRDHTAGRKQRPVSLISTTSADTGTDP</sequence>
<feature type="compositionally biased region" description="Polar residues" evidence="1">
    <location>
        <begin position="909"/>
        <end position="924"/>
    </location>
</feature>
<feature type="compositionally biased region" description="Acidic residues" evidence="1">
    <location>
        <begin position="946"/>
        <end position="962"/>
    </location>
</feature>
<feature type="compositionally biased region" description="Polar residues" evidence="1">
    <location>
        <begin position="714"/>
        <end position="742"/>
    </location>
</feature>
<name>A0ABM1W3J5_APLCA</name>
<feature type="region of interest" description="Disordered" evidence="1">
    <location>
        <begin position="500"/>
        <end position="687"/>
    </location>
</feature>
<evidence type="ECO:0000313" key="3">
    <source>
        <dbReference type="Proteomes" id="UP000694888"/>
    </source>
</evidence>
<evidence type="ECO:0000256" key="1">
    <source>
        <dbReference type="SAM" id="MobiDB-lite"/>
    </source>
</evidence>
<protein>
    <submittedName>
        <fullName evidence="4">Uncharacterized protein LOC101864037 isoform X1</fullName>
    </submittedName>
</protein>
<proteinExistence type="predicted"/>
<dbReference type="PANTHER" id="PTHR18916:SF93">
    <property type="entry name" value="RESTIN HOMOLOG"/>
    <property type="match status" value="1"/>
</dbReference>
<dbReference type="SUPFAM" id="SSF74924">
    <property type="entry name" value="Cap-Gly domain"/>
    <property type="match status" value="1"/>
</dbReference>
<feature type="compositionally biased region" description="Basic residues" evidence="1">
    <location>
        <begin position="579"/>
        <end position="595"/>
    </location>
</feature>
<feature type="region of interest" description="Disordered" evidence="1">
    <location>
        <begin position="1026"/>
        <end position="1121"/>
    </location>
</feature>
<feature type="compositionally biased region" description="Basic and acidic residues" evidence="1">
    <location>
        <begin position="388"/>
        <end position="397"/>
    </location>
</feature>
<feature type="region of interest" description="Disordered" evidence="1">
    <location>
        <begin position="438"/>
        <end position="474"/>
    </location>
</feature>
<feature type="compositionally biased region" description="Basic and acidic residues" evidence="1">
    <location>
        <begin position="1030"/>
        <end position="1040"/>
    </location>
</feature>
<feature type="compositionally biased region" description="Acidic residues" evidence="1">
    <location>
        <begin position="840"/>
        <end position="851"/>
    </location>
</feature>
<dbReference type="SMART" id="SM01052">
    <property type="entry name" value="CAP_GLY"/>
    <property type="match status" value="1"/>
</dbReference>
<feature type="region of interest" description="Disordered" evidence="1">
    <location>
        <begin position="1"/>
        <end position="109"/>
    </location>
</feature>
<feature type="compositionally biased region" description="Basic and acidic residues" evidence="1">
    <location>
        <begin position="758"/>
        <end position="770"/>
    </location>
</feature>
<feature type="compositionally biased region" description="Basic and acidic residues" evidence="1">
    <location>
        <begin position="286"/>
        <end position="300"/>
    </location>
</feature>
<feature type="region of interest" description="Disordered" evidence="1">
    <location>
        <begin position="284"/>
        <end position="415"/>
    </location>
</feature>
<feature type="compositionally biased region" description="Polar residues" evidence="1">
    <location>
        <begin position="773"/>
        <end position="782"/>
    </location>
</feature>
<feature type="region of interest" description="Disordered" evidence="1">
    <location>
        <begin position="714"/>
        <end position="851"/>
    </location>
</feature>
<dbReference type="PANTHER" id="PTHR18916">
    <property type="entry name" value="DYNACTIN 1-RELATED MICROTUBULE-BINDING"/>
    <property type="match status" value="1"/>
</dbReference>
<evidence type="ECO:0000313" key="4">
    <source>
        <dbReference type="RefSeq" id="XP_035829238.1"/>
    </source>
</evidence>
<keyword evidence="3" id="KW-1185">Reference proteome</keyword>
<feature type="compositionally biased region" description="Basic and acidic residues" evidence="1">
    <location>
        <begin position="610"/>
        <end position="619"/>
    </location>
</feature>
<feature type="compositionally biased region" description="Basic and acidic residues" evidence="1">
    <location>
        <begin position="508"/>
        <end position="527"/>
    </location>
</feature>
<feature type="compositionally biased region" description="Polar residues" evidence="1">
    <location>
        <begin position="1109"/>
        <end position="1121"/>
    </location>
</feature>
<reference evidence="4" key="1">
    <citation type="submission" date="2025-08" db="UniProtKB">
        <authorList>
            <consortium name="RefSeq"/>
        </authorList>
    </citation>
    <scope>IDENTIFICATION</scope>
</reference>
<feature type="compositionally biased region" description="Low complexity" evidence="1">
    <location>
        <begin position="878"/>
        <end position="892"/>
    </location>
</feature>
<feature type="compositionally biased region" description="Basic and acidic residues" evidence="1">
    <location>
        <begin position="364"/>
        <end position="378"/>
    </location>
</feature>
<dbReference type="Gene3D" id="2.30.30.190">
    <property type="entry name" value="CAP Gly-rich-like domain"/>
    <property type="match status" value="1"/>
</dbReference>
<dbReference type="PROSITE" id="PS50245">
    <property type="entry name" value="CAP_GLY_2"/>
    <property type="match status" value="1"/>
</dbReference>
<feature type="compositionally biased region" description="Low complexity" evidence="1">
    <location>
        <begin position="24"/>
        <end position="74"/>
    </location>
</feature>